<evidence type="ECO:0000313" key="2">
    <source>
        <dbReference type="Proteomes" id="UP001152888"/>
    </source>
</evidence>
<name>A0A9P0JUH2_ACAOB</name>
<comment type="caution">
    <text evidence="1">The sequence shown here is derived from an EMBL/GenBank/DDBJ whole genome shotgun (WGS) entry which is preliminary data.</text>
</comment>
<keyword evidence="2" id="KW-1185">Reference proteome</keyword>
<sequence length="50" mass="5664">MSHRILLKCQTVARELEPYFCFKTPASVTSKICGIALWSAKAIGKYPYLE</sequence>
<dbReference type="AlphaFoldDB" id="A0A9P0JUH2"/>
<reference evidence="1" key="1">
    <citation type="submission" date="2022-03" db="EMBL/GenBank/DDBJ databases">
        <authorList>
            <person name="Sayadi A."/>
        </authorList>
    </citation>
    <scope>NUCLEOTIDE SEQUENCE</scope>
</reference>
<dbReference type="EMBL" id="CAKOFQ010006689">
    <property type="protein sequence ID" value="CAH1960791.1"/>
    <property type="molecule type" value="Genomic_DNA"/>
</dbReference>
<accession>A0A9P0JUH2</accession>
<protein>
    <submittedName>
        <fullName evidence="1">Uncharacterized protein</fullName>
    </submittedName>
</protein>
<organism evidence="1 2">
    <name type="scientific">Acanthoscelides obtectus</name>
    <name type="common">Bean weevil</name>
    <name type="synonym">Bruchus obtectus</name>
    <dbReference type="NCBI Taxonomy" id="200917"/>
    <lineage>
        <taxon>Eukaryota</taxon>
        <taxon>Metazoa</taxon>
        <taxon>Ecdysozoa</taxon>
        <taxon>Arthropoda</taxon>
        <taxon>Hexapoda</taxon>
        <taxon>Insecta</taxon>
        <taxon>Pterygota</taxon>
        <taxon>Neoptera</taxon>
        <taxon>Endopterygota</taxon>
        <taxon>Coleoptera</taxon>
        <taxon>Polyphaga</taxon>
        <taxon>Cucujiformia</taxon>
        <taxon>Chrysomeloidea</taxon>
        <taxon>Chrysomelidae</taxon>
        <taxon>Bruchinae</taxon>
        <taxon>Bruchini</taxon>
        <taxon>Acanthoscelides</taxon>
    </lineage>
</organism>
<dbReference type="Proteomes" id="UP001152888">
    <property type="component" value="Unassembled WGS sequence"/>
</dbReference>
<evidence type="ECO:0000313" key="1">
    <source>
        <dbReference type="EMBL" id="CAH1960791.1"/>
    </source>
</evidence>
<proteinExistence type="predicted"/>
<gene>
    <name evidence="1" type="ORF">ACAOBT_LOCUS3795</name>
</gene>